<accession>A0A1E1WP09</accession>
<proteinExistence type="predicted"/>
<feature type="non-terminal residue" evidence="1">
    <location>
        <position position="103"/>
    </location>
</feature>
<evidence type="ECO:0000313" key="1">
    <source>
        <dbReference type="EMBL" id="JAT88571.1"/>
    </source>
</evidence>
<reference evidence="1" key="1">
    <citation type="submission" date="2015-09" db="EMBL/GenBank/DDBJ databases">
        <title>De novo assembly of Pectinophora gossypiella (Pink Bollworm) gut transcriptome.</title>
        <authorList>
            <person name="Tassone E.E."/>
        </authorList>
    </citation>
    <scope>NUCLEOTIDE SEQUENCE</scope>
</reference>
<dbReference type="AlphaFoldDB" id="A0A1E1WP09"/>
<organism evidence="1">
    <name type="scientific">Pectinophora gossypiella</name>
    <name type="common">Cotton pink bollworm</name>
    <name type="synonym">Depressaria gossypiella</name>
    <dbReference type="NCBI Taxonomy" id="13191"/>
    <lineage>
        <taxon>Eukaryota</taxon>
        <taxon>Metazoa</taxon>
        <taxon>Ecdysozoa</taxon>
        <taxon>Arthropoda</taxon>
        <taxon>Hexapoda</taxon>
        <taxon>Insecta</taxon>
        <taxon>Pterygota</taxon>
        <taxon>Neoptera</taxon>
        <taxon>Endopterygota</taxon>
        <taxon>Lepidoptera</taxon>
        <taxon>Glossata</taxon>
        <taxon>Ditrysia</taxon>
        <taxon>Gelechioidea</taxon>
        <taxon>Gelechiidae</taxon>
        <taxon>Apatetrinae</taxon>
        <taxon>Pectinophora</taxon>
    </lineage>
</organism>
<sequence length="103" mass="12291">PKIKTKHENNYLHLFQHCKIMPIHDQIKYTLLSENFFDLNLQHIIKPIINTRSASKLTLKIPKFNNLYGKQLLKYQVPKLINDLPTNLKNEITELNIKYKLKH</sequence>
<name>A0A1E1WP09_PECGO</name>
<dbReference type="EMBL" id="GDQN01002483">
    <property type="protein sequence ID" value="JAT88571.1"/>
    <property type="molecule type" value="Transcribed_RNA"/>
</dbReference>
<feature type="non-terminal residue" evidence="1">
    <location>
        <position position="1"/>
    </location>
</feature>
<gene>
    <name evidence="1" type="ORF">g.18288</name>
</gene>
<protein>
    <submittedName>
        <fullName evidence="1">Uncharacterized protein</fullName>
    </submittedName>
</protein>